<dbReference type="Proteomes" id="UP000189704">
    <property type="component" value="Unplaced"/>
</dbReference>
<evidence type="ECO:0000313" key="2">
    <source>
        <dbReference type="RefSeq" id="XP_021564545.1"/>
    </source>
</evidence>
<protein>
    <submittedName>
        <fullName evidence="2">Cilia- and flagella-associated protein 61-like</fullName>
    </submittedName>
</protein>
<gene>
    <name evidence="2" type="primary">LOC110594865</name>
</gene>
<reference evidence="2" key="1">
    <citation type="submission" date="2025-08" db="UniProtKB">
        <authorList>
            <consortium name="RefSeq"/>
        </authorList>
    </citation>
    <scope>IDENTIFICATION</scope>
</reference>
<proteinExistence type="predicted"/>
<dbReference type="InterPro" id="IPR038884">
    <property type="entry name" value="CFAP61"/>
</dbReference>
<sequence length="206" mass="22742">MVCNGMVKTRRQSSIPMLAVAAAASLEPPADTELRNSHQDSLKVIEEPQEPVSPETMESVQGKKITGEAASEERLSVVQSGDLSELEDIKKLSSGSTGYATDHRISSRTSASVLLSEEPSHFRPIYRGASAAFCIQLFCIDEKHEARSLDFMNFVFRLFPDKTFCIISLPHLTPEFTLITPGYHPLLSQREGPNWGMATWQAQGLC</sequence>
<evidence type="ECO:0000313" key="1">
    <source>
        <dbReference type="Proteomes" id="UP000189704"/>
    </source>
</evidence>
<name>A0A3Q0DR95_CARSF</name>
<dbReference type="PANTHER" id="PTHR21178:SF8">
    <property type="entry name" value="CILIA- AND FLAGELLA-ASSOCIATED PROTEIN 61"/>
    <property type="match status" value="1"/>
</dbReference>
<dbReference type="AlphaFoldDB" id="A0A3Q0DR95"/>
<dbReference type="OrthoDB" id="382863at2759"/>
<dbReference type="RefSeq" id="XP_021564545.1">
    <property type="nucleotide sequence ID" value="XM_021708870.1"/>
</dbReference>
<dbReference type="KEGG" id="csyr:110594865"/>
<dbReference type="GeneID" id="110594865"/>
<keyword evidence="1" id="KW-1185">Reference proteome</keyword>
<organism evidence="1 2">
    <name type="scientific">Carlito syrichta</name>
    <name type="common">Philippine tarsier</name>
    <name type="synonym">Tarsius syrichta</name>
    <dbReference type="NCBI Taxonomy" id="1868482"/>
    <lineage>
        <taxon>Eukaryota</taxon>
        <taxon>Metazoa</taxon>
        <taxon>Chordata</taxon>
        <taxon>Craniata</taxon>
        <taxon>Vertebrata</taxon>
        <taxon>Euteleostomi</taxon>
        <taxon>Mammalia</taxon>
        <taxon>Eutheria</taxon>
        <taxon>Euarchontoglires</taxon>
        <taxon>Primates</taxon>
        <taxon>Haplorrhini</taxon>
        <taxon>Tarsiiformes</taxon>
        <taxon>Tarsiidae</taxon>
        <taxon>Carlito</taxon>
    </lineage>
</organism>
<dbReference type="PANTHER" id="PTHR21178">
    <property type="entry name" value="CILIA- AND FLAGELLA-ASSOCIATED PROTEIN 61"/>
    <property type="match status" value="1"/>
</dbReference>
<accession>A0A3Q0DR95</accession>